<protein>
    <submittedName>
        <fullName evidence="2">Uncharacterized protein</fullName>
    </submittedName>
</protein>
<feature type="region of interest" description="Disordered" evidence="1">
    <location>
        <begin position="133"/>
        <end position="154"/>
    </location>
</feature>
<evidence type="ECO:0000256" key="1">
    <source>
        <dbReference type="SAM" id="MobiDB-lite"/>
    </source>
</evidence>
<proteinExistence type="predicted"/>
<gene>
    <name evidence="2" type="ORF">COT67_00430</name>
</gene>
<dbReference type="Proteomes" id="UP000230353">
    <property type="component" value="Unassembled WGS sequence"/>
</dbReference>
<dbReference type="AlphaFoldDB" id="A0A2H0WLZ0"/>
<accession>A0A2H0WLZ0</accession>
<dbReference type="EMBL" id="PEZL01000006">
    <property type="protein sequence ID" value="PIS13672.1"/>
    <property type="molecule type" value="Genomic_DNA"/>
</dbReference>
<evidence type="ECO:0000313" key="3">
    <source>
        <dbReference type="Proteomes" id="UP000230353"/>
    </source>
</evidence>
<sequence length="249" mass="28766">MNSERFNLGRFEKGPEQKEENIEKIVIERLNEEIKELGMEEEMEEGAAEKRKAKISPLKKAALVISVSLAMFMATESMALAGKYSDARGRSKDMFEQLDREIVKDKERKIEQAEDFATLKRPYKMEDLMQQMEPEAKEKQTIEKKEAGKEMSKEEIEAKKQSLYDAAIESFKTVLSKERDFSRIKNKGLRKSIESHEKSFRAELQTIVGQPEKVEVSFDIEKNQVIFSGTYTHPVSGTEQPFKHIFEAK</sequence>
<reference evidence="3" key="1">
    <citation type="submission" date="2017-09" db="EMBL/GenBank/DDBJ databases">
        <title>Depth-based differentiation of microbial function through sediment-hosted aquifers and enrichment of novel symbionts in the deep terrestrial subsurface.</title>
        <authorList>
            <person name="Probst A.J."/>
            <person name="Ladd B."/>
            <person name="Jarett J.K."/>
            <person name="Geller-Mcgrath D.E."/>
            <person name="Sieber C.M.K."/>
            <person name="Emerson J.B."/>
            <person name="Anantharaman K."/>
            <person name="Thomas B.C."/>
            <person name="Malmstrom R."/>
            <person name="Stieglmeier M."/>
            <person name="Klingl A."/>
            <person name="Woyke T."/>
            <person name="Ryan C.M."/>
            <person name="Banfield J.F."/>
        </authorList>
    </citation>
    <scope>NUCLEOTIDE SEQUENCE [LARGE SCALE GENOMIC DNA]</scope>
</reference>
<organism evidence="2 3">
    <name type="scientific">Candidatus Tagabacteria bacterium CG09_land_8_20_14_0_10_41_14</name>
    <dbReference type="NCBI Taxonomy" id="1975021"/>
    <lineage>
        <taxon>Bacteria</taxon>
        <taxon>Candidatus Tagaibacteriota</taxon>
    </lineage>
</organism>
<comment type="caution">
    <text evidence="2">The sequence shown here is derived from an EMBL/GenBank/DDBJ whole genome shotgun (WGS) entry which is preliminary data.</text>
</comment>
<name>A0A2H0WLZ0_9BACT</name>
<feature type="compositionally biased region" description="Basic and acidic residues" evidence="1">
    <location>
        <begin position="134"/>
        <end position="154"/>
    </location>
</feature>
<evidence type="ECO:0000313" key="2">
    <source>
        <dbReference type="EMBL" id="PIS13672.1"/>
    </source>
</evidence>